<dbReference type="STRING" id="395961.Cyan7425_1328"/>
<evidence type="ECO:0000259" key="2">
    <source>
        <dbReference type="Pfam" id="PF21320"/>
    </source>
</evidence>
<protein>
    <submittedName>
        <fullName evidence="3">Methyltransferase type 12</fullName>
    </submittedName>
</protein>
<dbReference type="Pfam" id="PF21320">
    <property type="entry name" value="WHD_Rv2258c"/>
    <property type="match status" value="1"/>
</dbReference>
<name>B8HNH4_CYAP4</name>
<keyword evidence="3" id="KW-0808">Transferase</keyword>
<dbReference type="eggNOG" id="COG2230">
    <property type="taxonomic scope" value="Bacteria"/>
</dbReference>
<sequence length="365" mass="40301">MTTTAIDPATQSSFDPSRAEAFAEELLNVFNSGALSLMISIGHRTGLFDALAALPSATSQQIAEQAKLQERYVREWLNAMVVGQIVTYDPAAKTYQLPAEHAAFLTRSAAPNNMAVFAQYIPVLAGVEDKIIYCFHYGGGVPYSQFRRFHEVMAEDSGQTVVAALEDYILPLVPGLRERLQHGIEVLDVGCGSGRALNQLASLFPQSHFTGYDLSKEAIATATTEAQHRQLTNVQFRVQDTTQLQEVEEYDWITTFDAIHDQARPDWVLQNIYRALRSDGVYLMQDIHAATAVEGNLDHPAAPFLYAVSCMHCMTVSLAAGGMGLGTMWGQEKALELLRAAGFSQIEIKQLPHDPMNDYYIIHKA</sequence>
<dbReference type="PANTHER" id="PTHR45128:SF1">
    <property type="entry name" value="S-ADENOSYLMETHIONINE-DEPENDENT METHYLTRANSFERASE RV2258C"/>
    <property type="match status" value="1"/>
</dbReference>
<evidence type="ECO:0000259" key="1">
    <source>
        <dbReference type="Pfam" id="PF13847"/>
    </source>
</evidence>
<dbReference type="GO" id="GO:0032259">
    <property type="term" value="P:methylation"/>
    <property type="evidence" value="ECO:0007669"/>
    <property type="project" value="UniProtKB-KW"/>
</dbReference>
<dbReference type="InterPro" id="IPR036388">
    <property type="entry name" value="WH-like_DNA-bd_sf"/>
</dbReference>
<dbReference type="Gene3D" id="1.10.10.10">
    <property type="entry name" value="Winged helix-like DNA-binding domain superfamily/Winged helix DNA-binding domain"/>
    <property type="match status" value="1"/>
</dbReference>
<dbReference type="CDD" id="cd02440">
    <property type="entry name" value="AdoMet_MTases"/>
    <property type="match status" value="1"/>
</dbReference>
<reference evidence="3" key="1">
    <citation type="submission" date="2009-01" db="EMBL/GenBank/DDBJ databases">
        <title>Complete sequence of chromosome Cyanothece sp. PCC 7425.</title>
        <authorList>
            <consortium name="US DOE Joint Genome Institute"/>
            <person name="Lucas S."/>
            <person name="Copeland A."/>
            <person name="Lapidus A."/>
            <person name="Glavina del Rio T."/>
            <person name="Dalin E."/>
            <person name="Tice H."/>
            <person name="Bruce D."/>
            <person name="Goodwin L."/>
            <person name="Pitluck S."/>
            <person name="Sims D."/>
            <person name="Meineke L."/>
            <person name="Brettin T."/>
            <person name="Detter J.C."/>
            <person name="Han C."/>
            <person name="Larimer F."/>
            <person name="Land M."/>
            <person name="Hauser L."/>
            <person name="Kyrpides N."/>
            <person name="Ovchinnikova G."/>
            <person name="Liberton M."/>
            <person name="Stoeckel J."/>
            <person name="Banerjee A."/>
            <person name="Singh A."/>
            <person name="Page L."/>
            <person name="Sato H."/>
            <person name="Zhao L."/>
            <person name="Sherman L."/>
            <person name="Pakrasi H."/>
            <person name="Richardson P."/>
        </authorList>
    </citation>
    <scope>NUCLEOTIDE SEQUENCE</scope>
    <source>
        <strain evidence="3">PCC 7425</strain>
    </source>
</reference>
<feature type="domain" description="S-adenosylmethionine-dependent methyltransferase Rv2258c-like winged HTH" evidence="2">
    <location>
        <begin position="33"/>
        <end position="107"/>
    </location>
</feature>
<accession>B8HNH4</accession>
<feature type="domain" description="Methyltransferase" evidence="1">
    <location>
        <begin position="182"/>
        <end position="295"/>
    </location>
</feature>
<dbReference type="OrthoDB" id="9772751at2"/>
<dbReference type="Gene3D" id="3.40.50.150">
    <property type="entry name" value="Vaccinia Virus protein VP39"/>
    <property type="match status" value="1"/>
</dbReference>
<gene>
    <name evidence="3" type="ordered locus">Cyan7425_1328</name>
</gene>
<dbReference type="InterPro" id="IPR053173">
    <property type="entry name" value="SAM-binding_MTase"/>
</dbReference>
<dbReference type="Pfam" id="PF13847">
    <property type="entry name" value="Methyltransf_31"/>
    <property type="match status" value="1"/>
</dbReference>
<dbReference type="InterPro" id="IPR048711">
    <property type="entry name" value="WHD_Rv2258c"/>
</dbReference>
<dbReference type="HOGENOM" id="CLU_063529_1_1_3"/>
<organism evidence="3">
    <name type="scientific">Cyanothece sp. (strain PCC 7425 / ATCC 29141)</name>
    <dbReference type="NCBI Taxonomy" id="395961"/>
    <lineage>
        <taxon>Bacteria</taxon>
        <taxon>Bacillati</taxon>
        <taxon>Cyanobacteriota</taxon>
        <taxon>Cyanophyceae</taxon>
        <taxon>Gomontiellales</taxon>
        <taxon>Cyanothecaceae</taxon>
        <taxon>Cyanothece</taxon>
    </lineage>
</organism>
<dbReference type="AlphaFoldDB" id="B8HNH4"/>
<dbReference type="InterPro" id="IPR025714">
    <property type="entry name" value="Methyltranfer_dom"/>
</dbReference>
<dbReference type="PANTHER" id="PTHR45128">
    <property type="entry name" value="METHYLTRANSFERASE TYPE 11"/>
    <property type="match status" value="1"/>
</dbReference>
<keyword evidence="3" id="KW-0489">Methyltransferase</keyword>
<dbReference type="EMBL" id="CP001344">
    <property type="protein sequence ID" value="ACL43705.1"/>
    <property type="molecule type" value="Genomic_DNA"/>
</dbReference>
<dbReference type="InterPro" id="IPR029063">
    <property type="entry name" value="SAM-dependent_MTases_sf"/>
</dbReference>
<dbReference type="GO" id="GO:0008168">
    <property type="term" value="F:methyltransferase activity"/>
    <property type="evidence" value="ECO:0007669"/>
    <property type="project" value="UniProtKB-KW"/>
</dbReference>
<proteinExistence type="predicted"/>
<dbReference type="SUPFAM" id="SSF53335">
    <property type="entry name" value="S-adenosyl-L-methionine-dependent methyltransferases"/>
    <property type="match status" value="1"/>
</dbReference>
<dbReference type="KEGG" id="cyn:Cyan7425_1328"/>
<evidence type="ECO:0000313" key="3">
    <source>
        <dbReference type="EMBL" id="ACL43705.1"/>
    </source>
</evidence>